<evidence type="ECO:0000313" key="1">
    <source>
        <dbReference type="EMBL" id="MBM2623393.1"/>
    </source>
</evidence>
<protein>
    <submittedName>
        <fullName evidence="1">Uncharacterized protein</fullName>
    </submittedName>
</protein>
<gene>
    <name evidence="1" type="ORF">JIG36_48655</name>
</gene>
<sequence>MAPLDKDELVRSAKDRAKTSIEHYISRDWGRFYVDAAVSLEHVSKALLASHNPALLIDLQRKDFDSLLHLCGLGMHARTASPKTISAAEAMNRVRRILPGLSAQEESIRNLIDTRDGVIHAGYRPQQSTRDSLVAFLTASNDIYEALGVPSADRWISHHDYIESVLELASSGIEDLVQKKIKKGRDAFAIVSASVSAQQLAEIVRTRTNAAAFPTDEEEAFSHVTCPACDCNANCAGGFDIDWDFESLEEEGETYYSPNPRVIIYPRRVACPVCGLKLDEPKQLAAAEIPAQWEVPIDAVSEEALTAQMESQPGESE</sequence>
<name>A0ABS2AVJ9_9ACTN</name>
<dbReference type="EMBL" id="JAENHP010000035">
    <property type="protein sequence ID" value="MBM2623393.1"/>
    <property type="molecule type" value="Genomic_DNA"/>
</dbReference>
<proteinExistence type="predicted"/>
<dbReference type="Proteomes" id="UP000632138">
    <property type="component" value="Unassembled WGS sequence"/>
</dbReference>
<comment type="caution">
    <text evidence="1">The sequence shown here is derived from an EMBL/GenBank/DDBJ whole genome shotgun (WGS) entry which is preliminary data.</text>
</comment>
<evidence type="ECO:0000313" key="2">
    <source>
        <dbReference type="Proteomes" id="UP000632138"/>
    </source>
</evidence>
<organism evidence="1 2">
    <name type="scientific">Paractinoplanes ovalisporus</name>
    <dbReference type="NCBI Taxonomy" id="2810368"/>
    <lineage>
        <taxon>Bacteria</taxon>
        <taxon>Bacillati</taxon>
        <taxon>Actinomycetota</taxon>
        <taxon>Actinomycetes</taxon>
        <taxon>Micromonosporales</taxon>
        <taxon>Micromonosporaceae</taxon>
        <taxon>Paractinoplanes</taxon>
    </lineage>
</organism>
<reference evidence="1 2" key="1">
    <citation type="submission" date="2021-01" db="EMBL/GenBank/DDBJ databases">
        <title>Actinoplanes sp. nov. LDG1-06 isolated from lichen.</title>
        <authorList>
            <person name="Saeng-In P."/>
            <person name="Phongsopitanun W."/>
            <person name="Kanchanasin P."/>
            <person name="Yuki M."/>
            <person name="Kudo T."/>
            <person name="Ohkuma M."/>
            <person name="Tanasupawat S."/>
        </authorList>
    </citation>
    <scope>NUCLEOTIDE SEQUENCE [LARGE SCALE GENOMIC DNA]</scope>
    <source>
        <strain evidence="1 2">LDG1-06</strain>
    </source>
</reference>
<dbReference type="RefSeq" id="WP_203383745.1">
    <property type="nucleotide sequence ID" value="NZ_JAENHP010000035.1"/>
</dbReference>
<accession>A0ABS2AVJ9</accession>
<keyword evidence="2" id="KW-1185">Reference proteome</keyword>